<evidence type="ECO:0000313" key="2">
    <source>
        <dbReference type="Proteomes" id="UP000287651"/>
    </source>
</evidence>
<accession>A0A426XRZ3</accession>
<evidence type="ECO:0000313" key="1">
    <source>
        <dbReference type="EMBL" id="RRT42202.1"/>
    </source>
</evidence>
<protein>
    <submittedName>
        <fullName evidence="1">Uncharacterized protein</fullName>
    </submittedName>
</protein>
<reference evidence="1 2" key="1">
    <citation type="journal article" date="2014" name="Agronomy (Basel)">
        <title>A Draft Genome Sequence for Ensete ventricosum, the Drought-Tolerant Tree Against Hunger.</title>
        <authorList>
            <person name="Harrison J."/>
            <person name="Moore K.A."/>
            <person name="Paszkiewicz K."/>
            <person name="Jones T."/>
            <person name="Grant M."/>
            <person name="Ambacheew D."/>
            <person name="Muzemil S."/>
            <person name="Studholme D.J."/>
        </authorList>
    </citation>
    <scope>NUCLEOTIDE SEQUENCE [LARGE SCALE GENOMIC DNA]</scope>
</reference>
<name>A0A426XRZ3_ENSVE</name>
<organism evidence="1 2">
    <name type="scientific">Ensete ventricosum</name>
    <name type="common">Abyssinian banana</name>
    <name type="synonym">Musa ensete</name>
    <dbReference type="NCBI Taxonomy" id="4639"/>
    <lineage>
        <taxon>Eukaryota</taxon>
        <taxon>Viridiplantae</taxon>
        <taxon>Streptophyta</taxon>
        <taxon>Embryophyta</taxon>
        <taxon>Tracheophyta</taxon>
        <taxon>Spermatophyta</taxon>
        <taxon>Magnoliopsida</taxon>
        <taxon>Liliopsida</taxon>
        <taxon>Zingiberales</taxon>
        <taxon>Musaceae</taxon>
        <taxon>Ensete</taxon>
    </lineage>
</organism>
<comment type="caution">
    <text evidence="1">The sequence shown here is derived from an EMBL/GenBank/DDBJ whole genome shotgun (WGS) entry which is preliminary data.</text>
</comment>
<dbReference type="AlphaFoldDB" id="A0A426XRZ3"/>
<gene>
    <name evidence="1" type="ORF">B296_00039438</name>
</gene>
<proteinExistence type="predicted"/>
<dbReference type="EMBL" id="AMZH03018001">
    <property type="protein sequence ID" value="RRT42202.1"/>
    <property type="molecule type" value="Genomic_DNA"/>
</dbReference>
<dbReference type="Proteomes" id="UP000287651">
    <property type="component" value="Unassembled WGS sequence"/>
</dbReference>
<sequence length="71" mass="7495">MATPRMPNPNAKYSAISSSASQELMLEPLVSTSPTRKAIAVFVAGNFSSIRHKRVDSSVILKGLKSASTCG</sequence>